<dbReference type="InterPro" id="IPR015884">
    <property type="entry name" value="Malic_enzyme_CS"/>
</dbReference>
<dbReference type="GO" id="GO:0004470">
    <property type="term" value="F:malic enzyme activity"/>
    <property type="evidence" value="ECO:0007669"/>
    <property type="project" value="InterPro"/>
</dbReference>
<dbReference type="InterPro" id="IPR046346">
    <property type="entry name" value="Aminoacid_DH-like_N_sf"/>
</dbReference>
<reference evidence="8" key="1">
    <citation type="submission" date="2019-03" db="EMBL/GenBank/DDBJ databases">
        <authorList>
            <person name="Hao L."/>
        </authorList>
    </citation>
    <scope>NUCLEOTIDE SEQUENCE</scope>
</reference>
<dbReference type="InterPro" id="IPR012302">
    <property type="entry name" value="Malic_NAD-bd"/>
</dbReference>
<evidence type="ECO:0000256" key="6">
    <source>
        <dbReference type="ARBA" id="ARBA00029440"/>
    </source>
</evidence>
<dbReference type="InterPro" id="IPR036291">
    <property type="entry name" value="NAD(P)-bd_dom_sf"/>
</dbReference>
<dbReference type="PROSITE" id="PS51671">
    <property type="entry name" value="ACT"/>
    <property type="match status" value="1"/>
</dbReference>
<dbReference type="EC" id="1.1.1.38" evidence="8"/>
<dbReference type="InterPro" id="IPR045213">
    <property type="entry name" value="Malic_NAD-bd_bact_type"/>
</dbReference>
<keyword evidence="4" id="KW-0479">Metal-binding</keyword>
<dbReference type="GO" id="GO:0016616">
    <property type="term" value="F:oxidoreductase activity, acting on the CH-OH group of donors, NAD or NADP as acceptor"/>
    <property type="evidence" value="ECO:0007669"/>
    <property type="project" value="InterPro"/>
</dbReference>
<dbReference type="CDD" id="cd05311">
    <property type="entry name" value="NAD_bind_2_malic_enz"/>
    <property type="match status" value="1"/>
</dbReference>
<feature type="domain" description="ACT" evidence="7">
    <location>
        <begin position="8"/>
        <end position="82"/>
    </location>
</feature>
<comment type="pathway">
    <text evidence="6">Amino-acid biosynthesis.</text>
</comment>
<evidence type="ECO:0000313" key="8">
    <source>
        <dbReference type="EMBL" id="VFU14275.1"/>
    </source>
</evidence>
<comment type="similarity">
    <text evidence="3">Belongs to the malic enzymes family.</text>
</comment>
<proteinExistence type="inferred from homology"/>
<dbReference type="AlphaFoldDB" id="A0A485M014"/>
<dbReference type="Pfam" id="PF03949">
    <property type="entry name" value="Malic_M"/>
    <property type="match status" value="1"/>
</dbReference>
<dbReference type="PIRSF" id="PIRSF000106">
    <property type="entry name" value="ME"/>
    <property type="match status" value="1"/>
</dbReference>
<dbReference type="InterPro" id="IPR037062">
    <property type="entry name" value="Malic_N_dom_sf"/>
</dbReference>
<gene>
    <name evidence="8" type="primary">maeA</name>
    <name evidence="8" type="ORF">SCFA_2470004</name>
</gene>
<evidence type="ECO:0000259" key="7">
    <source>
        <dbReference type="PROSITE" id="PS51671"/>
    </source>
</evidence>
<dbReference type="Gene3D" id="3.30.70.260">
    <property type="match status" value="1"/>
</dbReference>
<evidence type="ECO:0000256" key="4">
    <source>
        <dbReference type="ARBA" id="ARBA00022723"/>
    </source>
</evidence>
<evidence type="ECO:0000256" key="3">
    <source>
        <dbReference type="ARBA" id="ARBA00008785"/>
    </source>
</evidence>
<comment type="cofactor">
    <cofactor evidence="1">
        <name>Mn(2+)</name>
        <dbReference type="ChEBI" id="CHEBI:29035"/>
    </cofactor>
</comment>
<dbReference type="EMBL" id="CAADRN010000165">
    <property type="protein sequence ID" value="VFU14275.1"/>
    <property type="molecule type" value="Genomic_DNA"/>
</dbReference>
<dbReference type="SUPFAM" id="SSF55021">
    <property type="entry name" value="ACT-like"/>
    <property type="match status" value="1"/>
</dbReference>
<keyword evidence="5 8" id="KW-0560">Oxidoreductase</keyword>
<evidence type="ECO:0000256" key="5">
    <source>
        <dbReference type="ARBA" id="ARBA00023002"/>
    </source>
</evidence>
<dbReference type="InterPro" id="IPR002912">
    <property type="entry name" value="ACT_dom"/>
</dbReference>
<dbReference type="InterPro" id="IPR012301">
    <property type="entry name" value="Malic_N_dom"/>
</dbReference>
<dbReference type="GO" id="GO:0051287">
    <property type="term" value="F:NAD binding"/>
    <property type="evidence" value="ECO:0007669"/>
    <property type="project" value="InterPro"/>
</dbReference>
<evidence type="ECO:0000256" key="1">
    <source>
        <dbReference type="ARBA" id="ARBA00001936"/>
    </source>
</evidence>
<organism evidence="8">
    <name type="scientific">anaerobic digester metagenome</name>
    <dbReference type="NCBI Taxonomy" id="1263854"/>
    <lineage>
        <taxon>unclassified sequences</taxon>
        <taxon>metagenomes</taxon>
        <taxon>ecological metagenomes</taxon>
    </lineage>
</organism>
<protein>
    <submittedName>
        <fullName evidence="8">Malate dehydrogenase (Oxaloacetate-decarboxylating)</fullName>
        <ecNumber evidence="8">1.1.1.38</ecNumber>
    </submittedName>
</protein>
<dbReference type="SUPFAM" id="SSF53223">
    <property type="entry name" value="Aminoacid dehydrogenase-like, N-terminal domain"/>
    <property type="match status" value="1"/>
</dbReference>
<dbReference type="SMART" id="SM01274">
    <property type="entry name" value="malic"/>
    <property type="match status" value="1"/>
</dbReference>
<dbReference type="InterPro" id="IPR051674">
    <property type="entry name" value="Malate_Decarboxylase"/>
</dbReference>
<accession>A0A485M014</accession>
<evidence type="ECO:0000256" key="2">
    <source>
        <dbReference type="ARBA" id="ARBA00001946"/>
    </source>
</evidence>
<dbReference type="Pfam" id="PF13291">
    <property type="entry name" value="ACT_4"/>
    <property type="match status" value="1"/>
</dbReference>
<dbReference type="SMART" id="SM00919">
    <property type="entry name" value="Malic_M"/>
    <property type="match status" value="1"/>
</dbReference>
<name>A0A485M014_9ZZZZ</name>
<dbReference type="SUPFAM" id="SSF51735">
    <property type="entry name" value="NAD(P)-binding Rossmann-fold domains"/>
    <property type="match status" value="1"/>
</dbReference>
<comment type="cofactor">
    <cofactor evidence="2">
        <name>Mg(2+)</name>
        <dbReference type="ChEBI" id="CHEBI:18420"/>
    </cofactor>
</comment>
<dbReference type="PANTHER" id="PTHR43237">
    <property type="entry name" value="NADP-DEPENDENT MALIC ENZYME"/>
    <property type="match status" value="1"/>
</dbReference>
<dbReference type="GO" id="GO:0046872">
    <property type="term" value="F:metal ion binding"/>
    <property type="evidence" value="ECO:0007669"/>
    <property type="project" value="UniProtKB-KW"/>
</dbReference>
<dbReference type="Gene3D" id="3.40.50.10380">
    <property type="entry name" value="Malic enzyme, N-terminal domain"/>
    <property type="match status" value="1"/>
</dbReference>
<dbReference type="PANTHER" id="PTHR43237:SF4">
    <property type="entry name" value="NADP-DEPENDENT MALIC ENZYME"/>
    <property type="match status" value="1"/>
</dbReference>
<sequence length="476" mass="50420">MLMSLNITIRLKLANRPGTLANVLAVIARERGSLGAIDLVSASPQYVTREMMVRLRDRNHLDELVDALKAISGVQIIHVADRVLTKHLGGKIEIKAKRPVANWEDLSMIYTPGVAGVSEAIFGEPDLAYKLTMKGNSVAIVTDGSAVLGLGNLGPGAALPVMEGKAVLFKKFGNIDAFPICLNVREPKQIIDAVSAIAPAFGAINLEDIASPKCFEIEDSLSDLLDIPVFHDDQHGTAIVTLAGLLNALRVVGKETTRVRIVLSGAGAAGTAIVKILKDAGFCNLIVCDRKGAIARDSLPDSPSKIWIAENTNEECLHGTLKEVIQGADVFIGVSGPGLLDREDILKMANKPVVFALANPDPEIDPGSIFDLAGVIATGRSDYPNQINNALAFPGVFRGALDCHARTINNEMCVAAASALAGIIQDSELTAENIIPSIFKDNVSSVVAKAVIDAAERTGVSRNILTGNTVHEDNLI</sequence>
<dbReference type="Pfam" id="PF00390">
    <property type="entry name" value="malic"/>
    <property type="match status" value="1"/>
</dbReference>
<dbReference type="Gene3D" id="3.40.50.720">
    <property type="entry name" value="NAD(P)-binding Rossmann-like Domain"/>
    <property type="match status" value="1"/>
</dbReference>
<dbReference type="InterPro" id="IPR045865">
    <property type="entry name" value="ACT-like_dom_sf"/>
</dbReference>
<dbReference type="PROSITE" id="PS00331">
    <property type="entry name" value="MALIC_ENZYMES"/>
    <property type="match status" value="1"/>
</dbReference>
<dbReference type="InterPro" id="IPR001891">
    <property type="entry name" value="Malic_OxRdtase"/>
</dbReference>